<accession>A0A1Y5RU99</accession>
<keyword evidence="4" id="KW-0285">Flavoprotein</keyword>
<dbReference type="EC" id="2.7.1.180" evidence="2"/>
<protein>
    <recommendedName>
        <fullName evidence="3">FAD:protein FMN transferase</fullName>
        <ecNumber evidence="2">2.7.1.180</ecNumber>
    </recommendedName>
    <alternativeName>
        <fullName evidence="9">Flavin transferase</fullName>
    </alternativeName>
</protein>
<dbReference type="SUPFAM" id="SSF143631">
    <property type="entry name" value="ApbE-like"/>
    <property type="match status" value="1"/>
</dbReference>
<feature type="chain" id="PRO_5039950635" description="FAD:protein FMN transferase" evidence="11">
    <location>
        <begin position="22"/>
        <end position="289"/>
    </location>
</feature>
<dbReference type="GO" id="GO:0016740">
    <property type="term" value="F:transferase activity"/>
    <property type="evidence" value="ECO:0007669"/>
    <property type="project" value="UniProtKB-KW"/>
</dbReference>
<dbReference type="PANTHER" id="PTHR30040:SF2">
    <property type="entry name" value="FAD:PROTEIN FMN TRANSFERASE"/>
    <property type="match status" value="1"/>
</dbReference>
<evidence type="ECO:0000256" key="3">
    <source>
        <dbReference type="ARBA" id="ARBA00016337"/>
    </source>
</evidence>
<keyword evidence="11" id="KW-0732">Signal</keyword>
<evidence type="ECO:0000256" key="6">
    <source>
        <dbReference type="ARBA" id="ARBA00022723"/>
    </source>
</evidence>
<dbReference type="Gene3D" id="3.10.520.10">
    <property type="entry name" value="ApbE-like domains"/>
    <property type="match status" value="1"/>
</dbReference>
<evidence type="ECO:0000256" key="10">
    <source>
        <dbReference type="ARBA" id="ARBA00048540"/>
    </source>
</evidence>
<dbReference type="Pfam" id="PF02424">
    <property type="entry name" value="ApbE"/>
    <property type="match status" value="1"/>
</dbReference>
<dbReference type="InterPro" id="IPR003374">
    <property type="entry name" value="ApbE-like_sf"/>
</dbReference>
<keyword evidence="12" id="KW-0449">Lipoprotein</keyword>
<feature type="signal peptide" evidence="11">
    <location>
        <begin position="1"/>
        <end position="21"/>
    </location>
</feature>
<name>A0A1Y5RU99_9RHOB</name>
<dbReference type="PANTHER" id="PTHR30040">
    <property type="entry name" value="THIAMINE BIOSYNTHESIS LIPOPROTEIN APBE"/>
    <property type="match status" value="1"/>
</dbReference>
<proteinExistence type="predicted"/>
<dbReference type="Proteomes" id="UP000193862">
    <property type="component" value="Unassembled WGS sequence"/>
</dbReference>
<evidence type="ECO:0000256" key="11">
    <source>
        <dbReference type="SAM" id="SignalP"/>
    </source>
</evidence>
<dbReference type="InterPro" id="IPR024932">
    <property type="entry name" value="ApbE"/>
</dbReference>
<evidence type="ECO:0000256" key="7">
    <source>
        <dbReference type="ARBA" id="ARBA00022827"/>
    </source>
</evidence>
<comment type="catalytic activity">
    <reaction evidence="10">
        <text>L-threonyl-[protein] + FAD = FMN-L-threonyl-[protein] + AMP + H(+)</text>
        <dbReference type="Rhea" id="RHEA:36847"/>
        <dbReference type="Rhea" id="RHEA-COMP:11060"/>
        <dbReference type="Rhea" id="RHEA-COMP:11061"/>
        <dbReference type="ChEBI" id="CHEBI:15378"/>
        <dbReference type="ChEBI" id="CHEBI:30013"/>
        <dbReference type="ChEBI" id="CHEBI:57692"/>
        <dbReference type="ChEBI" id="CHEBI:74257"/>
        <dbReference type="ChEBI" id="CHEBI:456215"/>
        <dbReference type="EC" id="2.7.1.180"/>
    </reaction>
</comment>
<evidence type="ECO:0000313" key="13">
    <source>
        <dbReference type="Proteomes" id="UP000193862"/>
    </source>
</evidence>
<keyword evidence="7" id="KW-0274">FAD</keyword>
<sequence length="289" mass="31018">MITRRRFFTLSACALACRATAAPMVWEGRVLGADARLDLRGPKELTQGVLDHLRVVLHDIENAVSLYQASALVQLNHTGQLQQAPQILCDLLRLSRRIHAATNGAFDPTVQRLWQALARGDDPRHAAATIGLDRVTQDARSITLDRGQALTFNGVAQGFAADRVRALLQDAGFETGLVNMGEFAALGGPFRLGMEGPQGQIGTLTLSNSACATSTPSALFLAQQSHILGPQGQSPRWSSVTVEAKSAALADACSTAFCLMREPDIDAARKALDLTRVFLVAPNGDLRRL</sequence>
<dbReference type="GO" id="GO:0046872">
    <property type="term" value="F:metal ion binding"/>
    <property type="evidence" value="ECO:0007669"/>
    <property type="project" value="UniProtKB-KW"/>
</dbReference>
<evidence type="ECO:0000256" key="8">
    <source>
        <dbReference type="ARBA" id="ARBA00022842"/>
    </source>
</evidence>
<dbReference type="RefSeq" id="WP_085835484.1">
    <property type="nucleotide sequence ID" value="NZ_FWFS01000002.1"/>
</dbReference>
<evidence type="ECO:0000256" key="4">
    <source>
        <dbReference type="ARBA" id="ARBA00022630"/>
    </source>
</evidence>
<dbReference type="AlphaFoldDB" id="A0A1Y5RU99"/>
<keyword evidence="5" id="KW-0808">Transferase</keyword>
<evidence type="ECO:0000256" key="1">
    <source>
        <dbReference type="ARBA" id="ARBA00001946"/>
    </source>
</evidence>
<reference evidence="12 13" key="1">
    <citation type="submission" date="2017-03" db="EMBL/GenBank/DDBJ databases">
        <authorList>
            <person name="Afonso C.L."/>
            <person name="Miller P.J."/>
            <person name="Scott M.A."/>
            <person name="Spackman E."/>
            <person name="Goraichik I."/>
            <person name="Dimitrov K.M."/>
            <person name="Suarez D.L."/>
            <person name="Swayne D.E."/>
        </authorList>
    </citation>
    <scope>NUCLEOTIDE SEQUENCE [LARGE SCALE GENOMIC DNA]</scope>
    <source>
        <strain evidence="12 13">CECT 8620</strain>
    </source>
</reference>
<keyword evidence="13" id="KW-1185">Reference proteome</keyword>
<keyword evidence="8" id="KW-0460">Magnesium</keyword>
<evidence type="ECO:0000256" key="2">
    <source>
        <dbReference type="ARBA" id="ARBA00011955"/>
    </source>
</evidence>
<dbReference type="OrthoDB" id="9778595at2"/>
<keyword evidence="6" id="KW-0479">Metal-binding</keyword>
<dbReference type="EMBL" id="FWFS01000002">
    <property type="protein sequence ID" value="SLN25269.1"/>
    <property type="molecule type" value="Genomic_DNA"/>
</dbReference>
<evidence type="ECO:0000256" key="5">
    <source>
        <dbReference type="ARBA" id="ARBA00022679"/>
    </source>
</evidence>
<gene>
    <name evidence="12" type="ORF">AQS8620_00729</name>
</gene>
<evidence type="ECO:0000313" key="12">
    <source>
        <dbReference type="EMBL" id="SLN25269.1"/>
    </source>
</evidence>
<comment type="cofactor">
    <cofactor evidence="1">
        <name>Mg(2+)</name>
        <dbReference type="ChEBI" id="CHEBI:18420"/>
    </cofactor>
</comment>
<organism evidence="12 13">
    <name type="scientific">Aquimixticola soesokkakensis</name>
    <dbReference type="NCBI Taxonomy" id="1519096"/>
    <lineage>
        <taxon>Bacteria</taxon>
        <taxon>Pseudomonadati</taxon>
        <taxon>Pseudomonadota</taxon>
        <taxon>Alphaproteobacteria</taxon>
        <taxon>Rhodobacterales</taxon>
        <taxon>Paracoccaceae</taxon>
        <taxon>Aquimixticola</taxon>
    </lineage>
</organism>
<evidence type="ECO:0000256" key="9">
    <source>
        <dbReference type="ARBA" id="ARBA00031306"/>
    </source>
</evidence>